<reference evidence="1 2" key="1">
    <citation type="submission" date="2019-03" db="EMBL/GenBank/DDBJ databases">
        <title>Single cell metagenomics reveals metabolic interactions within the superorganism composed of flagellate Streblomastix strix and complex community of Bacteroidetes bacteria on its surface.</title>
        <authorList>
            <person name="Treitli S.C."/>
            <person name="Kolisko M."/>
            <person name="Husnik F."/>
            <person name="Keeling P."/>
            <person name="Hampl V."/>
        </authorList>
    </citation>
    <scope>NUCLEOTIDE SEQUENCE [LARGE SCALE GENOMIC DNA]</scope>
    <source>
        <strain evidence="1">ST1C</strain>
    </source>
</reference>
<name>A0A5J4WFR5_9EUKA</name>
<sequence length="151" mass="17634">MFNIIGHSQFITTEQKQLLAISLLVSFSAAIMTELSRIFLKDIYNPNKKNMTINTQILKGNKIRNEQIKHNRSNCQLFPISALQTDQQFDLKLILQEMQFSGISKKEYKHRHTIAVNYSLPSYEKQESSNHIMVHPTARVCKYHRRAANVW</sequence>
<organism evidence="1 2">
    <name type="scientific">Streblomastix strix</name>
    <dbReference type="NCBI Taxonomy" id="222440"/>
    <lineage>
        <taxon>Eukaryota</taxon>
        <taxon>Metamonada</taxon>
        <taxon>Preaxostyla</taxon>
        <taxon>Oxymonadida</taxon>
        <taxon>Streblomastigidae</taxon>
        <taxon>Streblomastix</taxon>
    </lineage>
</organism>
<dbReference type="Proteomes" id="UP000324800">
    <property type="component" value="Unassembled WGS sequence"/>
</dbReference>
<accession>A0A5J4WFR5</accession>
<comment type="caution">
    <text evidence="1">The sequence shown here is derived from an EMBL/GenBank/DDBJ whole genome shotgun (WGS) entry which is preliminary data.</text>
</comment>
<dbReference type="AlphaFoldDB" id="A0A5J4WFR5"/>
<dbReference type="EMBL" id="SNRW01002256">
    <property type="protein sequence ID" value="KAA6393352.1"/>
    <property type="molecule type" value="Genomic_DNA"/>
</dbReference>
<evidence type="ECO:0000313" key="2">
    <source>
        <dbReference type="Proteomes" id="UP000324800"/>
    </source>
</evidence>
<proteinExistence type="predicted"/>
<gene>
    <name evidence="1" type="ORF">EZS28_011120</name>
</gene>
<protein>
    <submittedName>
        <fullName evidence="1">Uncharacterized protein</fullName>
    </submittedName>
</protein>
<evidence type="ECO:0000313" key="1">
    <source>
        <dbReference type="EMBL" id="KAA6393352.1"/>
    </source>
</evidence>